<evidence type="ECO:0000256" key="4">
    <source>
        <dbReference type="ARBA" id="ARBA00025742"/>
    </source>
</evidence>
<dbReference type="InterPro" id="IPR004843">
    <property type="entry name" value="Calcineurin-like_PHP"/>
</dbReference>
<dbReference type="PANTHER" id="PTHR42988:SF2">
    <property type="entry name" value="CYCLIC NUCLEOTIDE PHOSPHODIESTERASE CBUA0032-RELATED"/>
    <property type="match status" value="1"/>
</dbReference>
<organism evidence="6 7">
    <name type="scientific">Streptomyces filamentosus</name>
    <name type="common">Streptomyces roseosporus</name>
    <dbReference type="NCBI Taxonomy" id="67294"/>
    <lineage>
        <taxon>Bacteria</taxon>
        <taxon>Bacillati</taxon>
        <taxon>Actinomycetota</taxon>
        <taxon>Actinomycetes</taxon>
        <taxon>Kitasatosporales</taxon>
        <taxon>Streptomycetaceae</taxon>
        <taxon>Streptomyces</taxon>
    </lineage>
</organism>
<reference evidence="6" key="2">
    <citation type="submission" date="2020-09" db="EMBL/GenBank/DDBJ databases">
        <authorList>
            <person name="Sun Q."/>
            <person name="Ohkuma M."/>
        </authorList>
    </citation>
    <scope>NUCLEOTIDE SEQUENCE</scope>
    <source>
        <strain evidence="6">JCM 4122</strain>
    </source>
</reference>
<keyword evidence="2" id="KW-0378">Hydrolase</keyword>
<evidence type="ECO:0000313" key="6">
    <source>
        <dbReference type="EMBL" id="GHG31003.1"/>
    </source>
</evidence>
<gene>
    <name evidence="6" type="primary">cpdA</name>
    <name evidence="6" type="ORF">GCM10017667_80710</name>
</gene>
<evidence type="ECO:0000256" key="1">
    <source>
        <dbReference type="ARBA" id="ARBA00022723"/>
    </source>
</evidence>
<protein>
    <submittedName>
        <fullName evidence="6">3',5'-cyclic adenosine monophosphate phosphodiesterase CpdA</fullName>
    </submittedName>
</protein>
<dbReference type="InterPro" id="IPR050884">
    <property type="entry name" value="CNP_phosphodiesterase-III"/>
</dbReference>
<dbReference type="PANTHER" id="PTHR42988">
    <property type="entry name" value="PHOSPHOHYDROLASE"/>
    <property type="match status" value="1"/>
</dbReference>
<dbReference type="GO" id="GO:0046872">
    <property type="term" value="F:metal ion binding"/>
    <property type="evidence" value="ECO:0007669"/>
    <property type="project" value="UniProtKB-KW"/>
</dbReference>
<dbReference type="Gene3D" id="3.60.21.10">
    <property type="match status" value="1"/>
</dbReference>
<sequence length="259" mass="27739">MIVIAHVSDIHIDGGERATARTRAVLRHLEELPYDLAAVLVSGDVADHGDPAEYARARTLLAGRHPLVVCPGNHDDRAAFRAGLGPLLHEDGDPAPTAPVDQVLRGDGFVLAVCDSSIPGKHDGRLEDDTLERLDRVLTDTPRDTPVLVAFHHPPVPLHTPYVDEIRQFGEERLAALADRHPHLTAFLAGHAHTGAATTFAGRPLLVAPGTVSTIRLPWEPATPGSPYVHRDAPPGIAFHVLGGDGRLTTHYRTVPAPA</sequence>
<dbReference type="AlphaFoldDB" id="A0A919ESS2"/>
<dbReference type="EMBL" id="BNBE01000005">
    <property type="protein sequence ID" value="GHG31003.1"/>
    <property type="molecule type" value="Genomic_DNA"/>
</dbReference>
<dbReference type="Proteomes" id="UP000632849">
    <property type="component" value="Unassembled WGS sequence"/>
</dbReference>
<accession>A0A919ESS2</accession>
<dbReference type="RefSeq" id="WP_190045084.1">
    <property type="nucleotide sequence ID" value="NZ_BNBE01000005.1"/>
</dbReference>
<reference evidence="6" key="1">
    <citation type="journal article" date="2014" name="Int. J. Syst. Evol. Microbiol.">
        <title>Complete genome sequence of Corynebacterium casei LMG S-19264T (=DSM 44701T), isolated from a smear-ripened cheese.</title>
        <authorList>
            <consortium name="US DOE Joint Genome Institute (JGI-PGF)"/>
            <person name="Walter F."/>
            <person name="Albersmeier A."/>
            <person name="Kalinowski J."/>
            <person name="Ruckert C."/>
        </authorList>
    </citation>
    <scope>NUCLEOTIDE SEQUENCE</scope>
    <source>
        <strain evidence="6">JCM 4122</strain>
    </source>
</reference>
<keyword evidence="3" id="KW-0408">Iron</keyword>
<name>A0A919ESS2_STRFL</name>
<evidence type="ECO:0000313" key="7">
    <source>
        <dbReference type="Proteomes" id="UP000632849"/>
    </source>
</evidence>
<keyword evidence="1" id="KW-0479">Metal-binding</keyword>
<evidence type="ECO:0000256" key="3">
    <source>
        <dbReference type="ARBA" id="ARBA00023004"/>
    </source>
</evidence>
<proteinExistence type="inferred from homology"/>
<comment type="caution">
    <text evidence="6">The sequence shown here is derived from an EMBL/GenBank/DDBJ whole genome shotgun (WGS) entry which is preliminary data.</text>
</comment>
<dbReference type="GO" id="GO:0016787">
    <property type="term" value="F:hydrolase activity"/>
    <property type="evidence" value="ECO:0007669"/>
    <property type="project" value="UniProtKB-KW"/>
</dbReference>
<dbReference type="Pfam" id="PF00149">
    <property type="entry name" value="Metallophos"/>
    <property type="match status" value="1"/>
</dbReference>
<feature type="domain" description="Calcineurin-like phosphoesterase" evidence="5">
    <location>
        <begin position="3"/>
        <end position="194"/>
    </location>
</feature>
<dbReference type="SUPFAM" id="SSF56300">
    <property type="entry name" value="Metallo-dependent phosphatases"/>
    <property type="match status" value="1"/>
</dbReference>
<keyword evidence="7" id="KW-1185">Reference proteome</keyword>
<dbReference type="InterPro" id="IPR029052">
    <property type="entry name" value="Metallo-depent_PP-like"/>
</dbReference>
<evidence type="ECO:0000256" key="2">
    <source>
        <dbReference type="ARBA" id="ARBA00022801"/>
    </source>
</evidence>
<evidence type="ECO:0000259" key="5">
    <source>
        <dbReference type="Pfam" id="PF00149"/>
    </source>
</evidence>
<comment type="similarity">
    <text evidence="4">Belongs to the cyclic nucleotide phosphodiesterase class-III family.</text>
</comment>